<feature type="transmembrane region" description="Helical" evidence="7">
    <location>
        <begin position="12"/>
        <end position="34"/>
    </location>
</feature>
<dbReference type="Pfam" id="PF07690">
    <property type="entry name" value="MFS_1"/>
    <property type="match status" value="1"/>
</dbReference>
<dbReference type="GO" id="GO:0022857">
    <property type="term" value="F:transmembrane transporter activity"/>
    <property type="evidence" value="ECO:0007669"/>
    <property type="project" value="InterPro"/>
</dbReference>
<dbReference type="STRING" id="1830138.SAMN05443507_103115"/>
<evidence type="ECO:0000256" key="7">
    <source>
        <dbReference type="SAM" id="Phobius"/>
    </source>
</evidence>
<keyword evidence="5 7" id="KW-1133">Transmembrane helix</keyword>
<keyword evidence="6 7" id="KW-0472">Membrane</keyword>
<feature type="transmembrane region" description="Helical" evidence="7">
    <location>
        <begin position="321"/>
        <end position="342"/>
    </location>
</feature>
<evidence type="ECO:0000256" key="6">
    <source>
        <dbReference type="ARBA" id="ARBA00023136"/>
    </source>
</evidence>
<dbReference type="Gene3D" id="1.20.1250.20">
    <property type="entry name" value="MFS general substrate transporter like domains"/>
    <property type="match status" value="2"/>
</dbReference>
<evidence type="ECO:0000313" key="10">
    <source>
        <dbReference type="Proteomes" id="UP000184016"/>
    </source>
</evidence>
<evidence type="ECO:0000256" key="1">
    <source>
        <dbReference type="ARBA" id="ARBA00004651"/>
    </source>
</evidence>
<feature type="transmembrane region" description="Helical" evidence="7">
    <location>
        <begin position="354"/>
        <end position="376"/>
    </location>
</feature>
<dbReference type="EMBL" id="FRAF01000003">
    <property type="protein sequence ID" value="SHJ76164.1"/>
    <property type="molecule type" value="Genomic_DNA"/>
</dbReference>
<dbReference type="RefSeq" id="WP_072873024.1">
    <property type="nucleotide sequence ID" value="NZ_FRAF01000003.1"/>
</dbReference>
<dbReference type="SUPFAM" id="SSF103473">
    <property type="entry name" value="MFS general substrate transporter"/>
    <property type="match status" value="1"/>
</dbReference>
<dbReference type="InterPro" id="IPR036259">
    <property type="entry name" value="MFS_trans_sf"/>
</dbReference>
<accession>A0A1M6LYB3</accession>
<organism evidence="9 10">
    <name type="scientific">Alicyclobacillus tolerans</name>
    <dbReference type="NCBI Taxonomy" id="90970"/>
    <lineage>
        <taxon>Bacteria</taxon>
        <taxon>Bacillati</taxon>
        <taxon>Bacillota</taxon>
        <taxon>Bacilli</taxon>
        <taxon>Bacillales</taxon>
        <taxon>Alicyclobacillaceae</taxon>
        <taxon>Alicyclobacillus</taxon>
    </lineage>
</organism>
<proteinExistence type="predicted"/>
<keyword evidence="2" id="KW-0813">Transport</keyword>
<keyword evidence="3" id="KW-1003">Cell membrane</keyword>
<feature type="transmembrane region" description="Helical" evidence="7">
    <location>
        <begin position="382"/>
        <end position="401"/>
    </location>
</feature>
<dbReference type="Proteomes" id="UP000184016">
    <property type="component" value="Unassembled WGS sequence"/>
</dbReference>
<feature type="domain" description="Major facilitator superfamily (MFS) profile" evidence="8">
    <location>
        <begin position="1"/>
        <end position="408"/>
    </location>
</feature>
<dbReference type="InterPro" id="IPR050171">
    <property type="entry name" value="MFS_Transporters"/>
</dbReference>
<feature type="transmembrane region" description="Helical" evidence="7">
    <location>
        <begin position="135"/>
        <end position="159"/>
    </location>
</feature>
<dbReference type="PANTHER" id="PTHR23517:SF3">
    <property type="entry name" value="INTEGRAL MEMBRANE TRANSPORT PROTEIN"/>
    <property type="match status" value="1"/>
</dbReference>
<dbReference type="PROSITE" id="PS00216">
    <property type="entry name" value="SUGAR_TRANSPORT_1"/>
    <property type="match status" value="1"/>
</dbReference>
<sequence length="427" mass="47333">MNWKSLHPNIRIRALVFFFVGVGQSTTIPFMGIYFAKAFGADLSGILLALSMVLALLASLFGAYFADRVGRRKILLSAEAMFVLIYLVMAMANSPWWSSATLTLIAFTLGNMCWGIYGPVDEAMILDVTNQESRAFVFTLFYWLMNLTLAIGSAIGAIFFYPYRFWLFLVMACVVFVNWWITYLLIAETYQPMPLQHGKGGLSQVRHTIKTILQDKAFLIYFFSTVAVATVENELPNDIGVHLLRTFQPVQLHVWHWMISLTGISVVGFLQTENTMIVVCLASLAVFVSRRMSKKRVLLLGIGLNTVGFALQCFFTNATSLFFLMAVATVGEIFNVPVRQSFVGDIAPDDGKTMYLALMSVAWGLGRVLASASITIGAHLSGLGMAILVGMMGGLGLFGFYQLAQKTETQIHHARLSSDMISFREDG</sequence>
<evidence type="ECO:0000256" key="4">
    <source>
        <dbReference type="ARBA" id="ARBA00022692"/>
    </source>
</evidence>
<gene>
    <name evidence="9" type="ORF">SAMN05443507_103115</name>
</gene>
<protein>
    <submittedName>
        <fullName evidence="9">MFS transporter, DHA1 family, multidrug resistance protein B</fullName>
    </submittedName>
</protein>
<comment type="subcellular location">
    <subcellularLocation>
        <location evidence="1">Cell membrane</location>
        <topology evidence="1">Multi-pass membrane protein</topology>
    </subcellularLocation>
</comment>
<dbReference type="OrthoDB" id="9793283at2"/>
<evidence type="ECO:0000259" key="8">
    <source>
        <dbReference type="PROSITE" id="PS50850"/>
    </source>
</evidence>
<name>A0A1M6LYB3_9BACL</name>
<dbReference type="InterPro" id="IPR005829">
    <property type="entry name" value="Sugar_transporter_CS"/>
</dbReference>
<evidence type="ECO:0000256" key="2">
    <source>
        <dbReference type="ARBA" id="ARBA00022448"/>
    </source>
</evidence>
<feature type="transmembrane region" description="Helical" evidence="7">
    <location>
        <begin position="297"/>
        <end position="315"/>
    </location>
</feature>
<dbReference type="PANTHER" id="PTHR23517">
    <property type="entry name" value="RESISTANCE PROTEIN MDTM, PUTATIVE-RELATED-RELATED"/>
    <property type="match status" value="1"/>
</dbReference>
<evidence type="ECO:0000313" key="9">
    <source>
        <dbReference type="EMBL" id="SHJ76164.1"/>
    </source>
</evidence>
<keyword evidence="10" id="KW-1185">Reference proteome</keyword>
<dbReference type="InterPro" id="IPR020846">
    <property type="entry name" value="MFS_dom"/>
</dbReference>
<evidence type="ECO:0000256" key="3">
    <source>
        <dbReference type="ARBA" id="ARBA00022475"/>
    </source>
</evidence>
<feature type="transmembrane region" description="Helical" evidence="7">
    <location>
        <begin position="73"/>
        <end position="90"/>
    </location>
</feature>
<evidence type="ECO:0000256" key="5">
    <source>
        <dbReference type="ARBA" id="ARBA00022989"/>
    </source>
</evidence>
<feature type="transmembrane region" description="Helical" evidence="7">
    <location>
        <begin position="96"/>
        <end position="114"/>
    </location>
</feature>
<feature type="transmembrane region" description="Helical" evidence="7">
    <location>
        <begin position="46"/>
        <end position="66"/>
    </location>
</feature>
<dbReference type="InterPro" id="IPR011701">
    <property type="entry name" value="MFS"/>
</dbReference>
<dbReference type="PROSITE" id="PS50850">
    <property type="entry name" value="MFS"/>
    <property type="match status" value="1"/>
</dbReference>
<feature type="transmembrane region" description="Helical" evidence="7">
    <location>
        <begin position="165"/>
        <end position="186"/>
    </location>
</feature>
<dbReference type="AlphaFoldDB" id="A0A1M6LYB3"/>
<reference evidence="10" key="1">
    <citation type="submission" date="2016-11" db="EMBL/GenBank/DDBJ databases">
        <authorList>
            <person name="Varghese N."/>
            <person name="Submissions S."/>
        </authorList>
    </citation>
    <scope>NUCLEOTIDE SEQUENCE [LARGE SCALE GENOMIC DNA]</scope>
    <source>
        <strain evidence="10">USBA-503</strain>
    </source>
</reference>
<dbReference type="GO" id="GO:0005886">
    <property type="term" value="C:plasma membrane"/>
    <property type="evidence" value="ECO:0007669"/>
    <property type="project" value="UniProtKB-SubCell"/>
</dbReference>
<keyword evidence="4 7" id="KW-0812">Transmembrane</keyword>